<dbReference type="EC" id="2.7.11.1" evidence="2"/>
<evidence type="ECO:0000256" key="7">
    <source>
        <dbReference type="ARBA" id="ARBA00022741"/>
    </source>
</evidence>
<evidence type="ECO:0000256" key="10">
    <source>
        <dbReference type="PROSITE-ProRule" id="PRU10141"/>
    </source>
</evidence>
<dbReference type="SUPFAM" id="SSF49373">
    <property type="entry name" value="Invasin/intimin cell-adhesion fragments"/>
    <property type="match status" value="1"/>
</dbReference>
<dbReference type="NCBIfam" id="NF033679">
    <property type="entry name" value="DNRLRE_dom"/>
    <property type="match status" value="1"/>
</dbReference>
<keyword evidence="3" id="KW-0964">Secreted</keyword>
<dbReference type="InterPro" id="IPR055372">
    <property type="entry name" value="CBM96"/>
</dbReference>
<dbReference type="GO" id="GO:0005524">
    <property type="term" value="F:ATP binding"/>
    <property type="evidence" value="ECO:0007669"/>
    <property type="project" value="UniProtKB-UniRule"/>
</dbReference>
<keyword evidence="4" id="KW-0723">Serine/threonine-protein kinase</keyword>
<dbReference type="Gene3D" id="3.30.200.20">
    <property type="entry name" value="Phosphorylase Kinase, domain 1"/>
    <property type="match status" value="1"/>
</dbReference>
<evidence type="ECO:0000256" key="3">
    <source>
        <dbReference type="ARBA" id="ARBA00022525"/>
    </source>
</evidence>
<dbReference type="PROSITE" id="PS50011">
    <property type="entry name" value="PROTEIN_KINASE_DOM"/>
    <property type="match status" value="1"/>
</dbReference>
<keyword evidence="9 10" id="KW-0067">ATP-binding</keyword>
<dbReference type="AlphaFoldDB" id="A0A7W0CU83"/>
<keyword evidence="8" id="KW-0418">Kinase</keyword>
<dbReference type="InterPro" id="IPR008271">
    <property type="entry name" value="Ser/Thr_kinase_AS"/>
</dbReference>
<evidence type="ECO:0000256" key="9">
    <source>
        <dbReference type="ARBA" id="ARBA00022840"/>
    </source>
</evidence>
<dbReference type="Gene3D" id="2.60.40.1080">
    <property type="match status" value="1"/>
</dbReference>
<evidence type="ECO:0000256" key="11">
    <source>
        <dbReference type="SAM" id="MobiDB-lite"/>
    </source>
</evidence>
<evidence type="ECO:0000256" key="5">
    <source>
        <dbReference type="ARBA" id="ARBA00022679"/>
    </source>
</evidence>
<keyword evidence="6" id="KW-0732">Signal</keyword>
<keyword evidence="7 10" id="KW-0547">Nucleotide-binding</keyword>
<feature type="region of interest" description="Disordered" evidence="11">
    <location>
        <begin position="326"/>
        <end position="366"/>
    </location>
</feature>
<gene>
    <name evidence="13" type="ORF">HNR30_008867</name>
</gene>
<proteinExistence type="predicted"/>
<feature type="domain" description="Protein kinase" evidence="12">
    <location>
        <begin position="9"/>
        <end position="273"/>
    </location>
</feature>
<sequence length="611" mass="64657">MAGENIPGYQLVEPVGQGGFAVVYRAVNERLGREVAVKVLSVTNVDERALRGFRRELDVTARLSHHPNIVAALDTGLTALGRPYIAMDLYEGGSLADRLRAHGGLPVQEVLRAGVKIAGALAAVHETGVFHGDVKPQNILLSRYGEPALADFGVARMLDVGQLSSNTLSFTPHHAAPEVLNGRPQSVASDVYALGSTLYQLLSGRPAFYDPGDAGVAPLVMRVINQPLPPLRRSDVPAPLRKLLERAMAKAPADRPRDARSLAVELQGLQRALGVPVTELPEPLSAPETTLPREPSKRRRPWPVVAAVATVAAVAAVAAVVLLDGSPEAGGPRLRAEQPIVPTQPAEKTTRPGRTTQPTPRRTKKPTIRTVSLTPAVHRLAPGRTVRLAPKGVGQATVAYESSDPAVATVDADGLVTAVKPGAAVLTVRVNVAGKEQTATTAVRVTAPARKTTKVTASAAADVQAGTFADVMYPTCAECGIKSHKQTSLNRETYLGFDLGSVKGEVVSVTLHVSARVADDSGDGAEDVHVHAVGDAWKALDVTWNSRPPLGARLGTLDVVKSPRWLTLDITKYARSKLGGRMSLAFADDNYPKGLRVYVGGTTAYLTVTTR</sequence>
<dbReference type="EMBL" id="JACDUR010000011">
    <property type="protein sequence ID" value="MBA2897469.1"/>
    <property type="molecule type" value="Genomic_DNA"/>
</dbReference>
<dbReference type="InterPro" id="IPR003343">
    <property type="entry name" value="Big_2"/>
</dbReference>
<protein>
    <recommendedName>
        <fullName evidence="2">non-specific serine/threonine protein kinase</fullName>
        <ecNumber evidence="2">2.7.11.1</ecNumber>
    </recommendedName>
</protein>
<evidence type="ECO:0000256" key="1">
    <source>
        <dbReference type="ARBA" id="ARBA00004613"/>
    </source>
</evidence>
<evidence type="ECO:0000256" key="6">
    <source>
        <dbReference type="ARBA" id="ARBA00022729"/>
    </source>
</evidence>
<evidence type="ECO:0000313" key="13">
    <source>
        <dbReference type="EMBL" id="MBA2897469.1"/>
    </source>
</evidence>
<dbReference type="InterPro" id="IPR000719">
    <property type="entry name" value="Prot_kinase_dom"/>
</dbReference>
<comment type="subcellular location">
    <subcellularLocation>
        <location evidence="1">Secreted</location>
    </subcellularLocation>
</comment>
<dbReference type="InterPro" id="IPR017441">
    <property type="entry name" value="Protein_kinase_ATP_BS"/>
</dbReference>
<evidence type="ECO:0000256" key="2">
    <source>
        <dbReference type="ARBA" id="ARBA00012513"/>
    </source>
</evidence>
<dbReference type="SMART" id="SM00635">
    <property type="entry name" value="BID_2"/>
    <property type="match status" value="1"/>
</dbReference>
<dbReference type="Gene3D" id="1.10.510.10">
    <property type="entry name" value="Transferase(Phosphotransferase) domain 1"/>
    <property type="match status" value="1"/>
</dbReference>
<evidence type="ECO:0000256" key="4">
    <source>
        <dbReference type="ARBA" id="ARBA00022527"/>
    </source>
</evidence>
<dbReference type="PROSITE" id="PS00108">
    <property type="entry name" value="PROTEIN_KINASE_ST"/>
    <property type="match status" value="1"/>
</dbReference>
<dbReference type="RefSeq" id="WP_181616168.1">
    <property type="nucleotide sequence ID" value="NZ_BAABAM010000013.1"/>
</dbReference>
<comment type="caution">
    <text evidence="13">The sequence shown here is derived from an EMBL/GenBank/DDBJ whole genome shotgun (WGS) entry which is preliminary data.</text>
</comment>
<evidence type="ECO:0000259" key="12">
    <source>
        <dbReference type="PROSITE" id="PS50011"/>
    </source>
</evidence>
<keyword evidence="14" id="KW-1185">Reference proteome</keyword>
<dbReference type="SMART" id="SM00220">
    <property type="entry name" value="S_TKc"/>
    <property type="match status" value="1"/>
</dbReference>
<keyword evidence="5" id="KW-0808">Transferase</keyword>
<dbReference type="CDD" id="cd14014">
    <property type="entry name" value="STKc_PknB_like"/>
    <property type="match status" value="1"/>
</dbReference>
<dbReference type="GO" id="GO:0004674">
    <property type="term" value="F:protein serine/threonine kinase activity"/>
    <property type="evidence" value="ECO:0007669"/>
    <property type="project" value="UniProtKB-KW"/>
</dbReference>
<dbReference type="Pfam" id="PF00069">
    <property type="entry name" value="Pkinase"/>
    <property type="match status" value="1"/>
</dbReference>
<dbReference type="Pfam" id="PF24517">
    <property type="entry name" value="CBM96"/>
    <property type="match status" value="1"/>
</dbReference>
<feature type="binding site" evidence="10">
    <location>
        <position position="38"/>
    </location>
    <ligand>
        <name>ATP</name>
        <dbReference type="ChEBI" id="CHEBI:30616"/>
    </ligand>
</feature>
<dbReference type="PANTHER" id="PTHR43289">
    <property type="entry name" value="MITOGEN-ACTIVATED PROTEIN KINASE KINASE KINASE 20-RELATED"/>
    <property type="match status" value="1"/>
</dbReference>
<dbReference type="Proteomes" id="UP000530928">
    <property type="component" value="Unassembled WGS sequence"/>
</dbReference>
<accession>A0A7W0CU83</accession>
<dbReference type="InterPro" id="IPR011009">
    <property type="entry name" value="Kinase-like_dom_sf"/>
</dbReference>
<evidence type="ECO:0000256" key="8">
    <source>
        <dbReference type="ARBA" id="ARBA00022777"/>
    </source>
</evidence>
<organism evidence="13 14">
    <name type="scientific">Nonomuraea soli</name>
    <dbReference type="NCBI Taxonomy" id="1032476"/>
    <lineage>
        <taxon>Bacteria</taxon>
        <taxon>Bacillati</taxon>
        <taxon>Actinomycetota</taxon>
        <taxon>Actinomycetes</taxon>
        <taxon>Streptosporangiales</taxon>
        <taxon>Streptosporangiaceae</taxon>
        <taxon>Nonomuraea</taxon>
    </lineage>
</organism>
<feature type="region of interest" description="Disordered" evidence="11">
    <location>
        <begin position="280"/>
        <end position="300"/>
    </location>
</feature>
<dbReference type="Pfam" id="PF02368">
    <property type="entry name" value="Big_2"/>
    <property type="match status" value="1"/>
</dbReference>
<dbReference type="InterPro" id="IPR008964">
    <property type="entry name" value="Invasin/intimin_cell_adhesion"/>
</dbReference>
<reference evidence="13 14" key="1">
    <citation type="submission" date="2020-07" db="EMBL/GenBank/DDBJ databases">
        <title>Genomic Encyclopedia of Type Strains, Phase IV (KMG-IV): sequencing the most valuable type-strain genomes for metagenomic binning, comparative biology and taxonomic classification.</title>
        <authorList>
            <person name="Goeker M."/>
        </authorList>
    </citation>
    <scope>NUCLEOTIDE SEQUENCE [LARGE SCALE GENOMIC DNA]</scope>
    <source>
        <strain evidence="13 14">DSM 45533</strain>
    </source>
</reference>
<name>A0A7W0CU83_9ACTN</name>
<dbReference type="SUPFAM" id="SSF56112">
    <property type="entry name" value="Protein kinase-like (PK-like)"/>
    <property type="match status" value="1"/>
</dbReference>
<dbReference type="PROSITE" id="PS00107">
    <property type="entry name" value="PROTEIN_KINASE_ATP"/>
    <property type="match status" value="1"/>
</dbReference>
<dbReference type="PANTHER" id="PTHR43289:SF6">
    <property type="entry name" value="SERINE_THREONINE-PROTEIN KINASE NEKL-3"/>
    <property type="match status" value="1"/>
</dbReference>
<evidence type="ECO:0000313" key="14">
    <source>
        <dbReference type="Proteomes" id="UP000530928"/>
    </source>
</evidence>
<dbReference type="GO" id="GO:0005576">
    <property type="term" value="C:extracellular region"/>
    <property type="evidence" value="ECO:0007669"/>
    <property type="project" value="UniProtKB-SubCell"/>
</dbReference>